<dbReference type="OrthoDB" id="9805815at2"/>
<dbReference type="CDD" id="cd03463">
    <property type="entry name" value="3_4-PCD_alpha"/>
    <property type="match status" value="1"/>
</dbReference>
<evidence type="ECO:0000256" key="3">
    <source>
        <dbReference type="ARBA" id="ARBA00023002"/>
    </source>
</evidence>
<dbReference type="EMBL" id="CP029358">
    <property type="protein sequence ID" value="AWK89909.1"/>
    <property type="molecule type" value="Genomic_DNA"/>
</dbReference>
<dbReference type="Pfam" id="PF00775">
    <property type="entry name" value="Dioxygenase_C"/>
    <property type="match status" value="1"/>
</dbReference>
<dbReference type="InterPro" id="IPR050770">
    <property type="entry name" value="Intradiol_RC_Dioxygenase"/>
</dbReference>
<protein>
    <submittedName>
        <fullName evidence="5">Protocatechuate 3,4-dioxygenase subunit alpha</fullName>
    </submittedName>
</protein>
<dbReference type="GO" id="GO:0018578">
    <property type="term" value="F:protocatechuate 3,4-dioxygenase activity"/>
    <property type="evidence" value="ECO:0007669"/>
    <property type="project" value="InterPro"/>
</dbReference>
<reference evidence="6" key="1">
    <citation type="submission" date="2018-05" db="EMBL/GenBank/DDBJ databases">
        <title>Azospirillum thermophila sp. nov., a novel isolated from hot spring.</title>
        <authorList>
            <person name="Zhao Z."/>
        </authorList>
    </citation>
    <scope>NUCLEOTIDE SEQUENCE [LARGE SCALE GENOMIC DNA]</scope>
    <source>
        <strain evidence="6">CFH 70021</strain>
        <plasmid evidence="6">unnamed3</plasmid>
    </source>
</reference>
<keyword evidence="6" id="KW-1185">Reference proteome</keyword>
<dbReference type="KEGG" id="azz:DEW08_28245"/>
<proteinExistence type="inferred from homology"/>
<keyword evidence="2 5" id="KW-0223">Dioxygenase</keyword>
<geneLocation type="plasmid" evidence="5 6">
    <name>unnamed3</name>
</geneLocation>
<dbReference type="Gene3D" id="2.60.130.10">
    <property type="entry name" value="Aromatic compound dioxygenase"/>
    <property type="match status" value="1"/>
</dbReference>
<evidence type="ECO:0000313" key="5">
    <source>
        <dbReference type="EMBL" id="AWK89909.1"/>
    </source>
</evidence>
<keyword evidence="3" id="KW-0560">Oxidoreductase</keyword>
<feature type="domain" description="Intradiol ring-cleavage dioxygenases" evidence="4">
    <location>
        <begin position="36"/>
        <end position="173"/>
    </location>
</feature>
<dbReference type="AlphaFoldDB" id="A0A2S2CZI3"/>
<dbReference type="InterPro" id="IPR012786">
    <property type="entry name" value="Protocat_dOase_a"/>
</dbReference>
<dbReference type="InterPro" id="IPR015889">
    <property type="entry name" value="Intradiol_dOase_core"/>
</dbReference>
<comment type="similarity">
    <text evidence="1">Belongs to the intradiol ring-cleavage dioxygenase family.</text>
</comment>
<evidence type="ECO:0000256" key="1">
    <source>
        <dbReference type="ARBA" id="ARBA00007825"/>
    </source>
</evidence>
<dbReference type="Proteomes" id="UP000245629">
    <property type="component" value="Plasmid unnamed3"/>
</dbReference>
<dbReference type="GO" id="GO:0008199">
    <property type="term" value="F:ferric iron binding"/>
    <property type="evidence" value="ECO:0007669"/>
    <property type="project" value="InterPro"/>
</dbReference>
<accession>A0A2S2CZI3</accession>
<dbReference type="PANTHER" id="PTHR33711:SF9">
    <property type="entry name" value="PROTOCATECHUATE 3,4-DIOXYGENASE ALPHA CHAIN"/>
    <property type="match status" value="1"/>
</dbReference>
<sequence length="182" mass="19429">MPRQTPSQTVGPYFAYALTPGLYGRRAIAGNRLALADAPGEPIRIEGRVLDGNGSPVIDSLVEIWQAGPDGRIAPGAAGFGRCGTDDTGTYRFETVKPGAPGDGQAPHVMMTVFARGMLSHAFTRLLFSDEEEANAGDPVLAAVPEERRATLIARRQETAAGPVYRFDIHLQGEAETVFFDA</sequence>
<organism evidence="5 6">
    <name type="scientific">Azospirillum thermophilum</name>
    <dbReference type="NCBI Taxonomy" id="2202148"/>
    <lineage>
        <taxon>Bacteria</taxon>
        <taxon>Pseudomonadati</taxon>
        <taxon>Pseudomonadota</taxon>
        <taxon>Alphaproteobacteria</taxon>
        <taxon>Rhodospirillales</taxon>
        <taxon>Azospirillaceae</taxon>
        <taxon>Azospirillum</taxon>
    </lineage>
</organism>
<dbReference type="PANTHER" id="PTHR33711">
    <property type="entry name" value="DIOXYGENASE, PUTATIVE (AFU_ORTHOLOGUE AFUA_2G02910)-RELATED"/>
    <property type="match status" value="1"/>
</dbReference>
<dbReference type="InterPro" id="IPR000627">
    <property type="entry name" value="Intradiol_dOase_C"/>
</dbReference>
<dbReference type="NCBIfam" id="TIGR02423">
    <property type="entry name" value="protocat_alph"/>
    <property type="match status" value="1"/>
</dbReference>
<dbReference type="RefSeq" id="WP_109333678.1">
    <property type="nucleotide sequence ID" value="NZ_CP029358.1"/>
</dbReference>
<keyword evidence="5" id="KW-0614">Plasmid</keyword>
<dbReference type="SUPFAM" id="SSF49482">
    <property type="entry name" value="Aromatic compound dioxygenase"/>
    <property type="match status" value="1"/>
</dbReference>
<name>A0A2S2CZI3_9PROT</name>
<evidence type="ECO:0000256" key="2">
    <source>
        <dbReference type="ARBA" id="ARBA00022964"/>
    </source>
</evidence>
<evidence type="ECO:0000313" key="6">
    <source>
        <dbReference type="Proteomes" id="UP000245629"/>
    </source>
</evidence>
<evidence type="ECO:0000259" key="4">
    <source>
        <dbReference type="Pfam" id="PF00775"/>
    </source>
</evidence>
<gene>
    <name evidence="5" type="primary">pcaG</name>
    <name evidence="5" type="ORF">DEW08_28245</name>
</gene>